<evidence type="ECO:0000256" key="1">
    <source>
        <dbReference type="SAM" id="MobiDB-lite"/>
    </source>
</evidence>
<evidence type="ECO:0000313" key="2">
    <source>
        <dbReference type="EMBL" id="MPC12853.1"/>
    </source>
</evidence>
<protein>
    <submittedName>
        <fullName evidence="2">Uncharacterized protein</fullName>
    </submittedName>
</protein>
<accession>A0A5B7CZG9</accession>
<dbReference type="AlphaFoldDB" id="A0A5B7CZG9"/>
<evidence type="ECO:0000313" key="3">
    <source>
        <dbReference type="Proteomes" id="UP000324222"/>
    </source>
</evidence>
<sequence>MFKTGVDYCVHSVKNTNERSDRTQADACQPYRVSSLGSRDEGSRLVLSHEASSKTHQQYVHRLNLASFSCSLITAGRESAKPHGWAGERGGEGGTGRDRVRCSED</sequence>
<keyword evidence="3" id="KW-1185">Reference proteome</keyword>
<comment type="caution">
    <text evidence="2">The sequence shown here is derived from an EMBL/GenBank/DDBJ whole genome shotgun (WGS) entry which is preliminary data.</text>
</comment>
<dbReference type="Proteomes" id="UP000324222">
    <property type="component" value="Unassembled WGS sequence"/>
</dbReference>
<reference evidence="2 3" key="1">
    <citation type="submission" date="2019-05" db="EMBL/GenBank/DDBJ databases">
        <title>Another draft genome of Portunus trituberculatus and its Hox gene families provides insights of decapod evolution.</title>
        <authorList>
            <person name="Jeong J.-H."/>
            <person name="Song I."/>
            <person name="Kim S."/>
            <person name="Choi T."/>
            <person name="Kim D."/>
            <person name="Ryu S."/>
            <person name="Kim W."/>
        </authorList>
    </citation>
    <scope>NUCLEOTIDE SEQUENCE [LARGE SCALE GENOMIC DNA]</scope>
    <source>
        <tissue evidence="2">Muscle</tissue>
    </source>
</reference>
<name>A0A5B7CZG9_PORTR</name>
<feature type="compositionally biased region" description="Basic and acidic residues" evidence="1">
    <location>
        <begin position="89"/>
        <end position="105"/>
    </location>
</feature>
<dbReference type="EMBL" id="VSRR010000241">
    <property type="protein sequence ID" value="MPC12853.1"/>
    <property type="molecule type" value="Genomic_DNA"/>
</dbReference>
<feature type="region of interest" description="Disordered" evidence="1">
    <location>
        <begin position="79"/>
        <end position="105"/>
    </location>
</feature>
<organism evidence="2 3">
    <name type="scientific">Portunus trituberculatus</name>
    <name type="common">Swimming crab</name>
    <name type="synonym">Neptunus trituberculatus</name>
    <dbReference type="NCBI Taxonomy" id="210409"/>
    <lineage>
        <taxon>Eukaryota</taxon>
        <taxon>Metazoa</taxon>
        <taxon>Ecdysozoa</taxon>
        <taxon>Arthropoda</taxon>
        <taxon>Crustacea</taxon>
        <taxon>Multicrustacea</taxon>
        <taxon>Malacostraca</taxon>
        <taxon>Eumalacostraca</taxon>
        <taxon>Eucarida</taxon>
        <taxon>Decapoda</taxon>
        <taxon>Pleocyemata</taxon>
        <taxon>Brachyura</taxon>
        <taxon>Eubrachyura</taxon>
        <taxon>Portunoidea</taxon>
        <taxon>Portunidae</taxon>
        <taxon>Portuninae</taxon>
        <taxon>Portunus</taxon>
    </lineage>
</organism>
<proteinExistence type="predicted"/>
<gene>
    <name evidence="2" type="ORF">E2C01_005567</name>
</gene>